<dbReference type="EMBL" id="PECH01000009">
    <property type="protein sequence ID" value="TDZ78254.1"/>
    <property type="molecule type" value="Genomic_DNA"/>
</dbReference>
<feature type="region of interest" description="Disordered" evidence="1">
    <location>
        <begin position="163"/>
        <end position="187"/>
    </location>
</feature>
<evidence type="ECO:0000313" key="2">
    <source>
        <dbReference type="EMBL" id="TDZ78254.1"/>
    </source>
</evidence>
<dbReference type="Proteomes" id="UP000295117">
    <property type="component" value="Unassembled WGS sequence"/>
</dbReference>
<reference evidence="2 3" key="1">
    <citation type="journal article" date="2019" name="Sci. Rep.">
        <title>Extended insight into the Mycobacterium chelonae-abscessus complex through whole genome sequencing of Mycobacterium salmoniphilum outbreak and Mycobacterium salmoniphilum-like strains.</title>
        <authorList>
            <person name="Behra P.R.K."/>
            <person name="Das S."/>
            <person name="Pettersson B.M.F."/>
            <person name="Shirreff L."/>
            <person name="DuCote T."/>
            <person name="Jacobsson K.G."/>
            <person name="Ennis D.G."/>
            <person name="Kirsebom L.A."/>
        </authorList>
    </citation>
    <scope>NUCLEOTIDE SEQUENCE [LARGE SCALE GENOMIC DNA]</scope>
    <source>
        <strain evidence="2 3">DE 4585</strain>
    </source>
</reference>
<proteinExistence type="predicted"/>
<dbReference type="AlphaFoldDB" id="A0A4V3HXQ6"/>
<dbReference type="SUPFAM" id="SSF52309">
    <property type="entry name" value="N-(deoxy)ribosyltransferase-like"/>
    <property type="match status" value="1"/>
</dbReference>
<dbReference type="RefSeq" id="WP_134073117.1">
    <property type="nucleotide sequence ID" value="NZ_PECH01000009.1"/>
</dbReference>
<protein>
    <submittedName>
        <fullName evidence="2">Uncharacterized protein</fullName>
    </submittedName>
</protein>
<organism evidence="2 3">
    <name type="scientific">Mycobacteroides salmoniphilum</name>
    <dbReference type="NCBI Taxonomy" id="404941"/>
    <lineage>
        <taxon>Bacteria</taxon>
        <taxon>Bacillati</taxon>
        <taxon>Actinomycetota</taxon>
        <taxon>Actinomycetes</taxon>
        <taxon>Mycobacteriales</taxon>
        <taxon>Mycobacteriaceae</taxon>
        <taxon>Mycobacteroides</taxon>
    </lineage>
</organism>
<feature type="region of interest" description="Disordered" evidence="1">
    <location>
        <begin position="382"/>
        <end position="443"/>
    </location>
</feature>
<evidence type="ECO:0000313" key="3">
    <source>
        <dbReference type="Proteomes" id="UP000295117"/>
    </source>
</evidence>
<name>A0A4V3HXQ6_9MYCO</name>
<comment type="caution">
    <text evidence="2">The sequence shown here is derived from an EMBL/GenBank/DDBJ whole genome shotgun (WGS) entry which is preliminary data.</text>
</comment>
<evidence type="ECO:0000256" key="1">
    <source>
        <dbReference type="SAM" id="MobiDB-lite"/>
    </source>
</evidence>
<accession>A0A4V3HXQ6</accession>
<gene>
    <name evidence="2" type="ORF">DE4585_04091</name>
</gene>
<sequence>MSLSLADIKRADVQSFRDVAAGLDKMATANINMKSGVGRLPIAGDAWKGVSGDAAHHELDGFGKLLGSGAESQKSAAAKIRRAADEFEGVKQLLAKIEQDAAKGKFKIDPATGKVTPPNGDYDKNELNYIETTLRQIMQAGDAANADLAAAVKAAKELPDPSSSAAAALPVMPNSSTKPDGSFGALQNLATAKPDGQPAETQAAAAGADTQANYKEWYPKAPTTGDKISIDPTKAGSFTGTVGALEKLPGTPKPPDGFGTGVARQFGQGVNQAIDGMIDEAKSKVGLNGADKFKEAWVGTAKGLENETIKQLFPGIGMAQDAKNMIDQGMTSYQHPDTIPKNIGAGLAQGAAIAATGPLAGEAAAGARGLIGDASIAGRGGFLDPPALPHDAPPAAGHGPIEVPSGPTNPGPVVDHPAPTVDHPTPTGEGHSAPSIGDHSAPVTADHNWDFAVDSNGHYVPGSLPSYEQLRGLTQTDPNTAHFWSGRDASGIGVGPDGSGIAERIADGSGGGTLETTLVKNGVDPLPVWNRHDPVSVQFWEDASRAYAENTNGEVTAVIGSDLRPGNIWQNVEIPRLIENPGVAKIEQIDPDTGKSTIIFSRDK</sequence>